<dbReference type="AlphaFoldDB" id="A0A8K1DAC9"/>
<dbReference type="InterPro" id="IPR008919">
    <property type="entry name" value="Retrov_capsid_N"/>
</dbReference>
<accession>A0A8K1DAC9</accession>
<organism evidence="4 5">
    <name type="scientific">Zosterops borbonicus</name>
    <dbReference type="NCBI Taxonomy" id="364589"/>
    <lineage>
        <taxon>Eukaryota</taxon>
        <taxon>Metazoa</taxon>
        <taxon>Chordata</taxon>
        <taxon>Craniata</taxon>
        <taxon>Vertebrata</taxon>
        <taxon>Euteleostomi</taxon>
        <taxon>Archelosauria</taxon>
        <taxon>Archosauria</taxon>
        <taxon>Dinosauria</taxon>
        <taxon>Saurischia</taxon>
        <taxon>Theropoda</taxon>
        <taxon>Coelurosauria</taxon>
        <taxon>Aves</taxon>
        <taxon>Neognathae</taxon>
        <taxon>Neoaves</taxon>
        <taxon>Telluraves</taxon>
        <taxon>Australaves</taxon>
        <taxon>Passeriformes</taxon>
        <taxon>Sylvioidea</taxon>
        <taxon>Zosteropidae</taxon>
        <taxon>Zosterops</taxon>
    </lineage>
</organism>
<dbReference type="InterPro" id="IPR050462">
    <property type="entry name" value="Retroviral_Gag-Pol_poly"/>
</dbReference>
<dbReference type="EMBL" id="SWJQ01001311">
    <property type="protein sequence ID" value="TRZ08568.1"/>
    <property type="molecule type" value="Genomic_DNA"/>
</dbReference>
<dbReference type="GO" id="GO:0003676">
    <property type="term" value="F:nucleic acid binding"/>
    <property type="evidence" value="ECO:0007669"/>
    <property type="project" value="InterPro"/>
</dbReference>
<keyword evidence="5" id="KW-1185">Reference proteome</keyword>
<sequence length="236" mass="27010">MIGDQGRSAIGYVSVPLNTGNVRTFKKEMGRLLEDPLGVSDRLDQFLGPNTYTWAEIQAILSILFTTEEWQMIRQAGMMIWERNHLLGPLGDEKWPNVAPNWDCSNDQDRQSMVDLRNMIIQGIREAAPRGQNINKAFSEHQGKDESQTDWLEILRKNIQMYSGLDRDTVVAVREAQKGSTSPGNFKKTPIKTTNGNLKKPENITSLTCFYCGRKGHFKRDCKKQEIDEKLFEEQQ</sequence>
<proteinExistence type="predicted"/>
<evidence type="ECO:0000313" key="4">
    <source>
        <dbReference type="EMBL" id="TRZ08568.1"/>
    </source>
</evidence>
<dbReference type="PANTHER" id="PTHR33166">
    <property type="entry name" value="GAG_P30 DOMAIN-CONTAINING PROTEIN"/>
    <property type="match status" value="1"/>
</dbReference>
<dbReference type="Gene3D" id="1.10.375.10">
    <property type="entry name" value="Human Immunodeficiency Virus Type 1 Capsid Protein"/>
    <property type="match status" value="1"/>
</dbReference>
<evidence type="ECO:0000256" key="2">
    <source>
        <dbReference type="SAM" id="MobiDB-lite"/>
    </source>
</evidence>
<keyword evidence="1" id="KW-0862">Zinc</keyword>
<dbReference type="SMART" id="SM00343">
    <property type="entry name" value="ZnF_C2HC"/>
    <property type="match status" value="1"/>
</dbReference>
<comment type="caution">
    <text evidence="4">The sequence shown here is derived from an EMBL/GenBank/DDBJ whole genome shotgun (WGS) entry which is preliminary data.</text>
</comment>
<protein>
    <recommendedName>
        <fullName evidence="3">CCHC-type domain-containing protein</fullName>
    </recommendedName>
</protein>
<keyword evidence="1" id="KW-0863">Zinc-finger</keyword>
<feature type="domain" description="CCHC-type" evidence="3">
    <location>
        <begin position="209"/>
        <end position="224"/>
    </location>
</feature>
<feature type="region of interest" description="Disordered" evidence="2">
    <location>
        <begin position="175"/>
        <end position="198"/>
    </location>
</feature>
<keyword evidence="1" id="KW-0479">Metal-binding</keyword>
<evidence type="ECO:0000259" key="3">
    <source>
        <dbReference type="PROSITE" id="PS50158"/>
    </source>
</evidence>
<dbReference type="SUPFAM" id="SSF47943">
    <property type="entry name" value="Retrovirus capsid protein, N-terminal core domain"/>
    <property type="match status" value="1"/>
</dbReference>
<dbReference type="Pfam" id="PF02093">
    <property type="entry name" value="Gag_p30"/>
    <property type="match status" value="1"/>
</dbReference>
<dbReference type="GO" id="GO:0019068">
    <property type="term" value="P:virion assembly"/>
    <property type="evidence" value="ECO:0007669"/>
    <property type="project" value="InterPro"/>
</dbReference>
<dbReference type="InterPro" id="IPR001878">
    <property type="entry name" value="Znf_CCHC"/>
</dbReference>
<dbReference type="GO" id="GO:0008270">
    <property type="term" value="F:zinc ion binding"/>
    <property type="evidence" value="ECO:0007669"/>
    <property type="project" value="UniProtKB-KW"/>
</dbReference>
<dbReference type="InterPro" id="IPR036875">
    <property type="entry name" value="Znf_CCHC_sf"/>
</dbReference>
<dbReference type="Gene3D" id="4.10.60.10">
    <property type="entry name" value="Zinc finger, CCHC-type"/>
    <property type="match status" value="1"/>
</dbReference>
<dbReference type="Pfam" id="PF00098">
    <property type="entry name" value="zf-CCHC"/>
    <property type="match status" value="1"/>
</dbReference>
<gene>
    <name evidence="4" type="ORF">HGM15179_018538</name>
</gene>
<reference evidence="4" key="1">
    <citation type="submission" date="2019-04" db="EMBL/GenBank/DDBJ databases">
        <title>Genome assembly of Zosterops borbonicus 15179.</title>
        <authorList>
            <person name="Leroy T."/>
            <person name="Anselmetti Y."/>
            <person name="Tilak M.-K."/>
            <person name="Nabholz B."/>
        </authorList>
    </citation>
    <scope>NUCLEOTIDE SEQUENCE</scope>
    <source>
        <strain evidence="4">HGM_15179</strain>
        <tissue evidence="4">Muscle</tissue>
    </source>
</reference>
<dbReference type="SUPFAM" id="SSF57756">
    <property type="entry name" value="Retrovirus zinc finger-like domains"/>
    <property type="match status" value="1"/>
</dbReference>
<dbReference type="InterPro" id="IPR003036">
    <property type="entry name" value="Gag_P30"/>
</dbReference>
<dbReference type="PROSITE" id="PS50158">
    <property type="entry name" value="ZF_CCHC"/>
    <property type="match status" value="1"/>
</dbReference>
<evidence type="ECO:0000256" key="1">
    <source>
        <dbReference type="PROSITE-ProRule" id="PRU00047"/>
    </source>
</evidence>
<name>A0A8K1DAC9_9PASS</name>
<dbReference type="OrthoDB" id="9049599at2759"/>
<evidence type="ECO:0000313" key="5">
    <source>
        <dbReference type="Proteomes" id="UP000796761"/>
    </source>
</evidence>
<dbReference type="Proteomes" id="UP000796761">
    <property type="component" value="Unassembled WGS sequence"/>
</dbReference>